<name>A0A1T0A2E7_9GAMM</name>
<dbReference type="AlphaFoldDB" id="A0A1T0A2E7"/>
<protein>
    <submittedName>
        <fullName evidence="2">GNAT family N-acetyltransferase</fullName>
    </submittedName>
    <submittedName>
        <fullName evidence="3">TDP-fucosamine acetyltransferase</fullName>
    </submittedName>
</protein>
<gene>
    <name evidence="2" type="ORF">B0181_05785</name>
    <name evidence="3" type="ORF">NCTC10293_01896</name>
</gene>
<dbReference type="CDD" id="cd04301">
    <property type="entry name" value="NAT_SF"/>
    <property type="match status" value="1"/>
</dbReference>
<dbReference type="Gene3D" id="3.40.630.30">
    <property type="match status" value="1"/>
</dbReference>
<keyword evidence="2" id="KW-0808">Transferase</keyword>
<dbReference type="EMBL" id="MUXU01000035">
    <property type="protein sequence ID" value="OOR89920.1"/>
    <property type="molecule type" value="Genomic_DNA"/>
</dbReference>
<dbReference type="PANTHER" id="PTHR39173">
    <property type="entry name" value="ACETYLTRANSFERASE"/>
    <property type="match status" value="1"/>
</dbReference>
<proteinExistence type="predicted"/>
<evidence type="ECO:0000313" key="5">
    <source>
        <dbReference type="Proteomes" id="UP000255279"/>
    </source>
</evidence>
<dbReference type="Proteomes" id="UP000255279">
    <property type="component" value="Unassembled WGS sequence"/>
</dbReference>
<dbReference type="Proteomes" id="UP000190435">
    <property type="component" value="Unassembled WGS sequence"/>
</dbReference>
<dbReference type="PANTHER" id="PTHR39173:SF1">
    <property type="entry name" value="ACETYLTRANSFERASE"/>
    <property type="match status" value="1"/>
</dbReference>
<evidence type="ECO:0000313" key="4">
    <source>
        <dbReference type="Proteomes" id="UP000190435"/>
    </source>
</evidence>
<dbReference type="OrthoDB" id="9801656at2"/>
<accession>A0A1T0A2E7</accession>
<sequence length="175" mass="19702">MTDQLLHLRPPTLADKAQFLAFADAFAERNLGLHGVYFELFDSFEAWLDFYHAPAGTPAPDGSFIKIDESCFFAFDKTNRLVGVISIRHALNEFLLREGGHIGYSTHPEFWGGGIASTMLQFALQYCPKIGLDKVLICCDERNLASARVIEKNGGVLENTVRTPTRTMRRYWVVV</sequence>
<dbReference type="RefSeq" id="WP_078276558.1">
    <property type="nucleotide sequence ID" value="NZ_CAACXO010000040.1"/>
</dbReference>
<dbReference type="GO" id="GO:0016747">
    <property type="term" value="F:acyltransferase activity, transferring groups other than amino-acyl groups"/>
    <property type="evidence" value="ECO:0007669"/>
    <property type="project" value="InterPro"/>
</dbReference>
<evidence type="ECO:0000313" key="2">
    <source>
        <dbReference type="EMBL" id="OOR89920.1"/>
    </source>
</evidence>
<feature type="domain" description="N-acetyltransferase" evidence="1">
    <location>
        <begin position="6"/>
        <end position="173"/>
    </location>
</feature>
<dbReference type="InterPro" id="IPR016181">
    <property type="entry name" value="Acyl_CoA_acyltransferase"/>
</dbReference>
<dbReference type="SUPFAM" id="SSF55729">
    <property type="entry name" value="Acyl-CoA N-acyltransferases (Nat)"/>
    <property type="match status" value="1"/>
</dbReference>
<organism evidence="2 4">
    <name type="scientific">Moraxella caviae</name>
    <dbReference type="NCBI Taxonomy" id="34060"/>
    <lineage>
        <taxon>Bacteria</taxon>
        <taxon>Pseudomonadati</taxon>
        <taxon>Pseudomonadota</taxon>
        <taxon>Gammaproteobacteria</taxon>
        <taxon>Moraxellales</taxon>
        <taxon>Moraxellaceae</taxon>
        <taxon>Moraxella</taxon>
    </lineage>
</organism>
<dbReference type="InterPro" id="IPR000182">
    <property type="entry name" value="GNAT_dom"/>
</dbReference>
<evidence type="ECO:0000313" key="3">
    <source>
        <dbReference type="EMBL" id="STZ14303.1"/>
    </source>
</evidence>
<keyword evidence="4" id="KW-1185">Reference proteome</keyword>
<dbReference type="EMBL" id="UGQE01000004">
    <property type="protein sequence ID" value="STZ14303.1"/>
    <property type="molecule type" value="Genomic_DNA"/>
</dbReference>
<reference evidence="3 5" key="2">
    <citation type="submission" date="2018-06" db="EMBL/GenBank/DDBJ databases">
        <authorList>
            <consortium name="Pathogen Informatics"/>
            <person name="Doyle S."/>
        </authorList>
    </citation>
    <scope>NUCLEOTIDE SEQUENCE [LARGE SCALE GENOMIC DNA]</scope>
    <source>
        <strain evidence="3 5">NCTC10293</strain>
    </source>
</reference>
<dbReference type="PROSITE" id="PS51186">
    <property type="entry name" value="GNAT"/>
    <property type="match status" value="1"/>
</dbReference>
<reference evidence="2 4" key="1">
    <citation type="submission" date="2017-02" db="EMBL/GenBank/DDBJ databases">
        <title>Draft genome sequence of Moraxella caviae CCUG 355 type strain.</title>
        <authorList>
            <person name="Engstrom-Jakobsson H."/>
            <person name="Salva-Serra F."/>
            <person name="Thorell K."/>
            <person name="Gonzales-Siles L."/>
            <person name="Karlsson R."/>
            <person name="Boulund F."/>
            <person name="Engstrand L."/>
            <person name="Moore E."/>
        </authorList>
    </citation>
    <scope>NUCLEOTIDE SEQUENCE [LARGE SCALE GENOMIC DNA]</scope>
    <source>
        <strain evidence="2 4">CCUG 355</strain>
    </source>
</reference>
<dbReference type="STRING" id="34060.B0181_05785"/>
<dbReference type="Pfam" id="PF13302">
    <property type="entry name" value="Acetyltransf_3"/>
    <property type="match status" value="1"/>
</dbReference>
<evidence type="ECO:0000259" key="1">
    <source>
        <dbReference type="PROSITE" id="PS51186"/>
    </source>
</evidence>